<dbReference type="Proteomes" id="UP001152795">
    <property type="component" value="Unassembled WGS sequence"/>
</dbReference>
<dbReference type="InterPro" id="IPR016186">
    <property type="entry name" value="C-type_lectin-like/link_sf"/>
</dbReference>
<dbReference type="Gene3D" id="3.10.100.10">
    <property type="entry name" value="Mannose-Binding Protein A, subunit A"/>
    <property type="match status" value="1"/>
</dbReference>
<dbReference type="EMBL" id="CACRXK020026067">
    <property type="protein sequence ID" value="CAB4039927.1"/>
    <property type="molecule type" value="Genomic_DNA"/>
</dbReference>
<reference evidence="1" key="1">
    <citation type="submission" date="2020-04" db="EMBL/GenBank/DDBJ databases">
        <authorList>
            <person name="Alioto T."/>
            <person name="Alioto T."/>
            <person name="Gomez Garrido J."/>
        </authorList>
    </citation>
    <scope>NUCLEOTIDE SEQUENCE</scope>
    <source>
        <strain evidence="1">A484AB</strain>
    </source>
</reference>
<dbReference type="AlphaFoldDB" id="A0A7D9K4Y3"/>
<dbReference type="PROSITE" id="PS50948">
    <property type="entry name" value="PAN"/>
    <property type="match status" value="1"/>
</dbReference>
<dbReference type="PROSITE" id="PS51257">
    <property type="entry name" value="PROKAR_LIPOPROTEIN"/>
    <property type="match status" value="1"/>
</dbReference>
<dbReference type="InterPro" id="IPR003609">
    <property type="entry name" value="Pan_app"/>
</dbReference>
<dbReference type="Pfam" id="PF00024">
    <property type="entry name" value="PAN_1"/>
    <property type="match status" value="1"/>
</dbReference>
<comment type="caution">
    <text evidence="1">The sequence shown here is derived from an EMBL/GenBank/DDBJ whole genome shotgun (WGS) entry which is preliminary data.</text>
</comment>
<organism evidence="1 2">
    <name type="scientific">Paramuricea clavata</name>
    <name type="common">Red gorgonian</name>
    <name type="synonym">Violescent sea-whip</name>
    <dbReference type="NCBI Taxonomy" id="317549"/>
    <lineage>
        <taxon>Eukaryota</taxon>
        <taxon>Metazoa</taxon>
        <taxon>Cnidaria</taxon>
        <taxon>Anthozoa</taxon>
        <taxon>Octocorallia</taxon>
        <taxon>Malacalcyonacea</taxon>
        <taxon>Plexauridae</taxon>
        <taxon>Paramuricea</taxon>
    </lineage>
</organism>
<protein>
    <submittedName>
        <fullName evidence="1">Uncharacterized protein</fullName>
    </submittedName>
</protein>
<dbReference type="InterPro" id="IPR016187">
    <property type="entry name" value="CTDL_fold"/>
</dbReference>
<evidence type="ECO:0000313" key="2">
    <source>
        <dbReference type="Proteomes" id="UP001152795"/>
    </source>
</evidence>
<dbReference type="SUPFAM" id="SSF56436">
    <property type="entry name" value="C-type lectin-like"/>
    <property type="match status" value="1"/>
</dbReference>
<name>A0A7D9K4Y3_PARCT</name>
<dbReference type="CDD" id="cd00037">
    <property type="entry name" value="CLECT"/>
    <property type="match status" value="1"/>
</dbReference>
<gene>
    <name evidence="1" type="ORF">PACLA_8A074869</name>
</gene>
<accession>A0A7D9K4Y3</accession>
<proteinExistence type="predicted"/>
<sequence length="203" mass="22862">MNFIGRLRLHFLLVLLSISAASASGFASCTSSSFSRSIGYILYGFLLGEVEVGDIMECKKRCIISVNCVSVNILANADGRFVCQLNSGRKEDGVSVQFVQHGAGEYYGLKEKKLCNNYGKTCDNASPWYAFNQTYFQYVRTGLLHSEAKEYCKEQNGGLVSISSEEEQTFLHKTLIDPDTAGQYIERREIKSKTRKERFENRL</sequence>
<evidence type="ECO:0000313" key="1">
    <source>
        <dbReference type="EMBL" id="CAB4039927.1"/>
    </source>
</evidence>
<dbReference type="OrthoDB" id="418245at2759"/>
<keyword evidence="2" id="KW-1185">Reference proteome</keyword>